<dbReference type="AlphaFoldDB" id="A0A554MUR6"/>
<dbReference type="InterPro" id="IPR009057">
    <property type="entry name" value="Homeodomain-like_sf"/>
</dbReference>
<dbReference type="SUPFAM" id="SSF46689">
    <property type="entry name" value="Homeodomain-like"/>
    <property type="match status" value="1"/>
</dbReference>
<dbReference type="Proteomes" id="UP000319894">
    <property type="component" value="Unassembled WGS sequence"/>
</dbReference>
<name>A0A554MUR6_9EURY</name>
<dbReference type="EMBL" id="QMDX01000022">
    <property type="protein sequence ID" value="TSD08875.1"/>
    <property type="molecule type" value="Genomic_DNA"/>
</dbReference>
<feature type="compositionally biased region" description="Basic and acidic residues" evidence="1">
    <location>
        <begin position="73"/>
        <end position="85"/>
    </location>
</feature>
<dbReference type="Gene3D" id="1.10.10.10">
    <property type="entry name" value="Winged helix-like DNA-binding domain superfamily/Winged helix DNA-binding domain"/>
    <property type="match status" value="1"/>
</dbReference>
<dbReference type="InParanoid" id="A0A554MUR6"/>
<proteinExistence type="predicted"/>
<evidence type="ECO:0008006" key="4">
    <source>
        <dbReference type="Google" id="ProtNLM"/>
    </source>
</evidence>
<feature type="region of interest" description="Disordered" evidence="1">
    <location>
        <begin position="73"/>
        <end position="92"/>
    </location>
</feature>
<sequence>MAQQSSRIVREVHDEPHIEGSRITVRHIYERVHGRGLRPETVAERHNLDIADVYHALAYYHDHPEEMQEVEAQREKAIESAREKTTISPPDE</sequence>
<evidence type="ECO:0000256" key="1">
    <source>
        <dbReference type="SAM" id="MobiDB-lite"/>
    </source>
</evidence>
<accession>A0A554MUR6</accession>
<evidence type="ECO:0000313" key="3">
    <source>
        <dbReference type="Proteomes" id="UP000319894"/>
    </source>
</evidence>
<dbReference type="InterPro" id="IPR007367">
    <property type="entry name" value="DUF433"/>
</dbReference>
<gene>
    <name evidence="2" type="ORF">DP107_17795</name>
</gene>
<keyword evidence="3" id="KW-1185">Reference proteome</keyword>
<dbReference type="RefSeq" id="WP_144263464.1">
    <property type="nucleotide sequence ID" value="NZ_QMDX01000022.1"/>
</dbReference>
<dbReference type="InterPro" id="IPR036388">
    <property type="entry name" value="WH-like_DNA-bd_sf"/>
</dbReference>
<comment type="caution">
    <text evidence="2">The sequence shown here is derived from an EMBL/GenBank/DDBJ whole genome shotgun (WGS) entry which is preliminary data.</text>
</comment>
<dbReference type="Pfam" id="PF04255">
    <property type="entry name" value="DUF433"/>
    <property type="match status" value="1"/>
</dbReference>
<dbReference type="OrthoDB" id="190701at2157"/>
<evidence type="ECO:0000313" key="2">
    <source>
        <dbReference type="EMBL" id="TSD08875.1"/>
    </source>
</evidence>
<protein>
    <recommendedName>
        <fullName evidence="4">DUF433 domain-containing protein</fullName>
    </recommendedName>
</protein>
<organism evidence="2 3">
    <name type="scientific">Haloglomus irregulare</name>
    <dbReference type="NCBI Taxonomy" id="2234134"/>
    <lineage>
        <taxon>Archaea</taxon>
        <taxon>Methanobacteriati</taxon>
        <taxon>Methanobacteriota</taxon>
        <taxon>Stenosarchaea group</taxon>
        <taxon>Halobacteria</taxon>
        <taxon>Halobacteriales</taxon>
        <taxon>Natronomonadaceae</taxon>
        <taxon>Haloglomus</taxon>
    </lineage>
</organism>
<reference evidence="2 3" key="1">
    <citation type="submission" date="2018-06" db="EMBL/GenBank/DDBJ databases">
        <title>Natronomonas sp. F16-60 a new haloarchaeon isolated from a solar saltern of Isla Cristina, Huelva, Spain.</title>
        <authorList>
            <person name="Duran-Viseras A."/>
            <person name="Sanchez-Porro C."/>
            <person name="Ventosa A."/>
        </authorList>
    </citation>
    <scope>NUCLEOTIDE SEQUENCE [LARGE SCALE GENOMIC DNA]</scope>
    <source>
        <strain evidence="2 3">F16-60</strain>
    </source>
</reference>